<accession>A0A2S4PQ58</accession>
<dbReference type="EMBL" id="PEDP01001141">
    <property type="protein sequence ID" value="POS84175.1"/>
    <property type="molecule type" value="Genomic_DNA"/>
</dbReference>
<dbReference type="PROSITE" id="PS50261">
    <property type="entry name" value="G_PROTEIN_RECEP_F2_4"/>
    <property type="match status" value="1"/>
</dbReference>
<dbReference type="InterPro" id="IPR022596">
    <property type="entry name" value="GPR1/2/3_C"/>
</dbReference>
<name>A0A2S4PQ58_9PEZI</name>
<dbReference type="GO" id="GO:0005886">
    <property type="term" value="C:plasma membrane"/>
    <property type="evidence" value="ECO:0007669"/>
    <property type="project" value="TreeGrafter"/>
</dbReference>
<dbReference type="OrthoDB" id="100006at2759"/>
<evidence type="ECO:0000313" key="9">
    <source>
        <dbReference type="Proteomes" id="UP000237438"/>
    </source>
</evidence>
<dbReference type="STRING" id="225359.A0A2S4PQ58"/>
<dbReference type="InterPro" id="IPR017981">
    <property type="entry name" value="GPCR_2-like_7TM"/>
</dbReference>
<feature type="transmembrane region" description="Helical" evidence="6">
    <location>
        <begin position="111"/>
        <end position="132"/>
    </location>
</feature>
<dbReference type="GO" id="GO:0004930">
    <property type="term" value="F:G protein-coupled receptor activity"/>
    <property type="evidence" value="ECO:0007669"/>
    <property type="project" value="TreeGrafter"/>
</dbReference>
<keyword evidence="4 6" id="KW-0472">Membrane</keyword>
<reference evidence="8 9" key="1">
    <citation type="submission" date="2017-10" db="EMBL/GenBank/DDBJ databases">
        <title>Development of genomic resources for the powdery mildew, Erysiphe pulchra.</title>
        <authorList>
            <person name="Wadl P.A."/>
            <person name="Mack B.M."/>
            <person name="Moore G."/>
            <person name="Beltz S.B."/>
        </authorList>
    </citation>
    <scope>NUCLEOTIDE SEQUENCE [LARGE SCALE GENOMIC DNA]</scope>
    <source>
        <strain evidence="8">Cflorida</strain>
    </source>
</reference>
<feature type="transmembrane region" description="Helical" evidence="6">
    <location>
        <begin position="198"/>
        <end position="221"/>
    </location>
</feature>
<feature type="region of interest" description="Disordered" evidence="5">
    <location>
        <begin position="270"/>
        <end position="292"/>
    </location>
</feature>
<comment type="caution">
    <text evidence="8">The sequence shown here is derived from an EMBL/GenBank/DDBJ whole genome shotgun (WGS) entry which is preliminary data.</text>
</comment>
<dbReference type="Proteomes" id="UP000237438">
    <property type="component" value="Unassembled WGS sequence"/>
</dbReference>
<evidence type="ECO:0000256" key="4">
    <source>
        <dbReference type="ARBA" id="ARBA00023136"/>
    </source>
</evidence>
<proteinExistence type="predicted"/>
<keyword evidence="3 6" id="KW-1133">Transmembrane helix</keyword>
<dbReference type="Pfam" id="PF05462">
    <property type="entry name" value="Dicty_CAR"/>
    <property type="match status" value="1"/>
</dbReference>
<dbReference type="PANTHER" id="PTHR23112:SF37">
    <property type="entry name" value="G PROTEIN-COUPLED RECEPTOR GPR1"/>
    <property type="match status" value="1"/>
</dbReference>
<sequence>SSFVISFWWVSKDKLVGPNVTCDVQGLLIQIGDVASGLWALAIAVHTFLNIVAQKTVAHRTFVTSVVLLWSFIIILAALGPLRSAKDFFVPAGAWCWVNKNNHSERLYLHYMWIFTAELGSVALYTFMFFYLRFRIITSTPSKSVAHSTASGFCVKIFTSRNKIPPLPAESITIRPSIRNVKNFSATRTYILKSSRHMVVYTLAYIALTLPLAAGRALSMVGVEPPIGYFTAAGILIACSGFVDVALYVGTRRLLVTSNVNRESINRRNRNGIKPLASRNSKGIETSTKKNY</sequence>
<feature type="transmembrane region" description="Helical" evidence="6">
    <location>
        <begin position="27"/>
        <end position="49"/>
    </location>
</feature>
<evidence type="ECO:0000313" key="8">
    <source>
        <dbReference type="EMBL" id="POS84175.1"/>
    </source>
</evidence>
<evidence type="ECO:0000256" key="1">
    <source>
        <dbReference type="ARBA" id="ARBA00004141"/>
    </source>
</evidence>
<evidence type="ECO:0000259" key="7">
    <source>
        <dbReference type="PROSITE" id="PS50261"/>
    </source>
</evidence>
<dbReference type="Gene3D" id="1.20.1070.10">
    <property type="entry name" value="Rhodopsin 7-helix transmembrane proteins"/>
    <property type="match status" value="1"/>
</dbReference>
<feature type="transmembrane region" description="Helical" evidence="6">
    <location>
        <begin position="61"/>
        <end position="82"/>
    </location>
</feature>
<feature type="domain" description="G-protein coupled receptors family 2 profile 2" evidence="7">
    <location>
        <begin position="1"/>
        <end position="139"/>
    </location>
</feature>
<feature type="non-terminal residue" evidence="8">
    <location>
        <position position="292"/>
    </location>
</feature>
<dbReference type="PANTHER" id="PTHR23112">
    <property type="entry name" value="G PROTEIN-COUPLED RECEPTOR 157-RELATED"/>
    <property type="match status" value="1"/>
</dbReference>
<evidence type="ECO:0000256" key="2">
    <source>
        <dbReference type="ARBA" id="ARBA00022692"/>
    </source>
</evidence>
<gene>
    <name evidence="8" type="ORF">EPUL_006373</name>
</gene>
<evidence type="ECO:0000256" key="6">
    <source>
        <dbReference type="SAM" id="Phobius"/>
    </source>
</evidence>
<evidence type="ECO:0000256" key="3">
    <source>
        <dbReference type="ARBA" id="ARBA00022989"/>
    </source>
</evidence>
<dbReference type="Pfam" id="PF11970">
    <property type="entry name" value="GPR_Gpa2_C"/>
    <property type="match status" value="1"/>
</dbReference>
<dbReference type="GO" id="GO:0007166">
    <property type="term" value="P:cell surface receptor signaling pathway"/>
    <property type="evidence" value="ECO:0007669"/>
    <property type="project" value="InterPro"/>
</dbReference>
<evidence type="ECO:0000256" key="5">
    <source>
        <dbReference type="SAM" id="MobiDB-lite"/>
    </source>
</evidence>
<comment type="subcellular location">
    <subcellularLocation>
        <location evidence="1">Membrane</location>
        <topology evidence="1">Multi-pass membrane protein</topology>
    </subcellularLocation>
</comment>
<dbReference type="SUPFAM" id="SSF81321">
    <property type="entry name" value="Family A G protein-coupled receptor-like"/>
    <property type="match status" value="1"/>
</dbReference>
<protein>
    <recommendedName>
        <fullName evidence="7">G-protein coupled receptors family 2 profile 2 domain-containing protein</fullName>
    </recommendedName>
</protein>
<keyword evidence="9" id="KW-1185">Reference proteome</keyword>
<organism evidence="8 9">
    <name type="scientific">Erysiphe pulchra</name>
    <dbReference type="NCBI Taxonomy" id="225359"/>
    <lineage>
        <taxon>Eukaryota</taxon>
        <taxon>Fungi</taxon>
        <taxon>Dikarya</taxon>
        <taxon>Ascomycota</taxon>
        <taxon>Pezizomycotina</taxon>
        <taxon>Leotiomycetes</taxon>
        <taxon>Erysiphales</taxon>
        <taxon>Erysiphaceae</taxon>
        <taxon>Erysiphe</taxon>
    </lineage>
</organism>
<keyword evidence="2 6" id="KW-0812">Transmembrane</keyword>
<feature type="compositionally biased region" description="Polar residues" evidence="5">
    <location>
        <begin position="278"/>
        <end position="292"/>
    </location>
</feature>
<dbReference type="AlphaFoldDB" id="A0A2S4PQ58"/>
<feature type="non-terminal residue" evidence="8">
    <location>
        <position position="1"/>
    </location>
</feature>
<feature type="transmembrane region" description="Helical" evidence="6">
    <location>
        <begin position="227"/>
        <end position="249"/>
    </location>
</feature>
<dbReference type="GO" id="GO:0007189">
    <property type="term" value="P:adenylate cyclase-activating G protein-coupled receptor signaling pathway"/>
    <property type="evidence" value="ECO:0007669"/>
    <property type="project" value="TreeGrafter"/>
</dbReference>